<proteinExistence type="predicted"/>
<dbReference type="RefSeq" id="WP_141896831.1">
    <property type="nucleotide sequence ID" value="NZ_BAABLH010000006.1"/>
</dbReference>
<keyword evidence="1 2" id="KW-0238">DNA-binding</keyword>
<dbReference type="Pfam" id="PF17920">
    <property type="entry name" value="TetR_C_16"/>
    <property type="match status" value="1"/>
</dbReference>
<name>A0A543EAC6_9MICO</name>
<comment type="caution">
    <text evidence="5">The sequence shown here is derived from an EMBL/GenBank/DDBJ whole genome shotgun (WGS) entry which is preliminary data.</text>
</comment>
<feature type="compositionally biased region" description="Basic residues" evidence="3">
    <location>
        <begin position="9"/>
        <end position="18"/>
    </location>
</feature>
<protein>
    <submittedName>
        <fullName evidence="5">TetR family transcriptional regulator</fullName>
    </submittedName>
</protein>
<dbReference type="InterPro" id="IPR009057">
    <property type="entry name" value="Homeodomain-like_sf"/>
</dbReference>
<dbReference type="SUPFAM" id="SSF46689">
    <property type="entry name" value="Homeodomain-like"/>
    <property type="match status" value="1"/>
</dbReference>
<feature type="DNA-binding region" description="H-T-H motif" evidence="2">
    <location>
        <begin position="44"/>
        <end position="63"/>
    </location>
</feature>
<dbReference type="SUPFAM" id="SSF48498">
    <property type="entry name" value="Tetracyclin repressor-like, C-terminal domain"/>
    <property type="match status" value="1"/>
</dbReference>
<dbReference type="GO" id="GO:0003700">
    <property type="term" value="F:DNA-binding transcription factor activity"/>
    <property type="evidence" value="ECO:0007669"/>
    <property type="project" value="TreeGrafter"/>
</dbReference>
<dbReference type="Gene3D" id="1.10.10.60">
    <property type="entry name" value="Homeodomain-like"/>
    <property type="match status" value="1"/>
</dbReference>
<evidence type="ECO:0000256" key="3">
    <source>
        <dbReference type="SAM" id="MobiDB-lite"/>
    </source>
</evidence>
<dbReference type="EMBL" id="VFPE01000009">
    <property type="protein sequence ID" value="TQM18557.1"/>
    <property type="molecule type" value="Genomic_DNA"/>
</dbReference>
<dbReference type="PRINTS" id="PR00455">
    <property type="entry name" value="HTHTETR"/>
</dbReference>
<evidence type="ECO:0000313" key="6">
    <source>
        <dbReference type="Proteomes" id="UP000320235"/>
    </source>
</evidence>
<keyword evidence="6" id="KW-1185">Reference proteome</keyword>
<organism evidence="5 6">
    <name type="scientific">Microbacterium kyungheense</name>
    <dbReference type="NCBI Taxonomy" id="1263636"/>
    <lineage>
        <taxon>Bacteria</taxon>
        <taxon>Bacillati</taxon>
        <taxon>Actinomycetota</taxon>
        <taxon>Actinomycetes</taxon>
        <taxon>Micrococcales</taxon>
        <taxon>Microbacteriaceae</taxon>
        <taxon>Microbacterium</taxon>
    </lineage>
</organism>
<dbReference type="Gene3D" id="1.10.357.10">
    <property type="entry name" value="Tetracycline Repressor, domain 2"/>
    <property type="match status" value="1"/>
</dbReference>
<evidence type="ECO:0000256" key="2">
    <source>
        <dbReference type="PROSITE-ProRule" id="PRU00335"/>
    </source>
</evidence>
<dbReference type="InterPro" id="IPR001647">
    <property type="entry name" value="HTH_TetR"/>
</dbReference>
<dbReference type="Proteomes" id="UP000320235">
    <property type="component" value="Unassembled WGS sequence"/>
</dbReference>
<feature type="region of interest" description="Disordered" evidence="3">
    <location>
        <begin position="1"/>
        <end position="21"/>
    </location>
</feature>
<accession>A0A543EAC6</accession>
<dbReference type="InterPro" id="IPR041678">
    <property type="entry name" value="TetR_C_16"/>
</dbReference>
<dbReference type="OrthoDB" id="3210235at2"/>
<evidence type="ECO:0000256" key="1">
    <source>
        <dbReference type="ARBA" id="ARBA00023125"/>
    </source>
</evidence>
<sequence>MADRDATAPRRRRGRPRGGRTEAREQILAAAATEFGDRGYDGATIRTIAERAGVDSALVHHYFGTKADLFAAAIDIPINPASAIPEVIGTDLDTAGERLVRFVLELWDRPAFRDRGVAMLRSVIGNRRTASLMVGFVSRELIRHIGERIAPGDEGRTRASLVASQVVGLMVTRYVLELEPIASTPVDDLVAAMGPNLQRYLTGPLTPAASA</sequence>
<evidence type="ECO:0000313" key="5">
    <source>
        <dbReference type="EMBL" id="TQM18557.1"/>
    </source>
</evidence>
<dbReference type="InterPro" id="IPR036271">
    <property type="entry name" value="Tet_transcr_reg_TetR-rel_C_sf"/>
</dbReference>
<dbReference type="PANTHER" id="PTHR30055">
    <property type="entry name" value="HTH-TYPE TRANSCRIPTIONAL REGULATOR RUTR"/>
    <property type="match status" value="1"/>
</dbReference>
<gene>
    <name evidence="5" type="ORF">FB391_3919</name>
</gene>
<feature type="domain" description="HTH tetR-type" evidence="4">
    <location>
        <begin position="21"/>
        <end position="81"/>
    </location>
</feature>
<dbReference type="PROSITE" id="PS50977">
    <property type="entry name" value="HTH_TETR_2"/>
    <property type="match status" value="1"/>
</dbReference>
<reference evidence="5 6" key="1">
    <citation type="submission" date="2019-06" db="EMBL/GenBank/DDBJ databases">
        <title>Sequencing the genomes of 1000 actinobacteria strains.</title>
        <authorList>
            <person name="Klenk H.-P."/>
        </authorList>
    </citation>
    <scope>NUCLEOTIDE SEQUENCE [LARGE SCALE GENOMIC DNA]</scope>
    <source>
        <strain evidence="5 6">DSM 105492</strain>
    </source>
</reference>
<dbReference type="Pfam" id="PF00440">
    <property type="entry name" value="TetR_N"/>
    <property type="match status" value="1"/>
</dbReference>
<evidence type="ECO:0000259" key="4">
    <source>
        <dbReference type="PROSITE" id="PS50977"/>
    </source>
</evidence>
<dbReference type="InterPro" id="IPR050109">
    <property type="entry name" value="HTH-type_TetR-like_transc_reg"/>
</dbReference>
<dbReference type="AlphaFoldDB" id="A0A543EAC6"/>
<dbReference type="GO" id="GO:0000976">
    <property type="term" value="F:transcription cis-regulatory region binding"/>
    <property type="evidence" value="ECO:0007669"/>
    <property type="project" value="TreeGrafter"/>
</dbReference>
<dbReference type="PANTHER" id="PTHR30055:SF235">
    <property type="entry name" value="TRANSCRIPTIONAL REGULATORY PROTEIN"/>
    <property type="match status" value="1"/>
</dbReference>